<dbReference type="Proteomes" id="UP000477782">
    <property type="component" value="Unassembled WGS sequence"/>
</dbReference>
<gene>
    <name evidence="4" type="ORF">G4Z14_11315</name>
</gene>
<keyword evidence="1 4" id="KW-0808">Transferase</keyword>
<evidence type="ECO:0000256" key="1">
    <source>
        <dbReference type="ARBA" id="ARBA00022679"/>
    </source>
</evidence>
<dbReference type="InterPro" id="IPR000182">
    <property type="entry name" value="GNAT_dom"/>
</dbReference>
<dbReference type="InterPro" id="IPR050832">
    <property type="entry name" value="Bact_Acetyltransf"/>
</dbReference>
<dbReference type="CDD" id="cd04301">
    <property type="entry name" value="NAT_SF"/>
    <property type="match status" value="1"/>
</dbReference>
<name>A0A6M0QU18_9RHOB</name>
<dbReference type="PROSITE" id="PS51186">
    <property type="entry name" value="GNAT"/>
    <property type="match status" value="1"/>
</dbReference>
<evidence type="ECO:0000313" key="5">
    <source>
        <dbReference type="Proteomes" id="UP000477782"/>
    </source>
</evidence>
<feature type="domain" description="N-acetyltransferase" evidence="3">
    <location>
        <begin position="3"/>
        <end position="194"/>
    </location>
</feature>
<accession>A0A6M0QU18</accession>
<dbReference type="GO" id="GO:0016747">
    <property type="term" value="F:acyltransferase activity, transferring groups other than amino-acyl groups"/>
    <property type="evidence" value="ECO:0007669"/>
    <property type="project" value="InterPro"/>
</dbReference>
<protein>
    <submittedName>
        <fullName evidence="4">GNAT family N-acetyltransferase</fullName>
    </submittedName>
</protein>
<dbReference type="PANTHER" id="PTHR43877:SF2">
    <property type="entry name" value="AMINOALKYLPHOSPHONATE N-ACETYLTRANSFERASE-RELATED"/>
    <property type="match status" value="1"/>
</dbReference>
<dbReference type="AlphaFoldDB" id="A0A6M0QU18"/>
<reference evidence="4 5" key="1">
    <citation type="submission" date="2020-02" db="EMBL/GenBank/DDBJ databases">
        <authorList>
            <person name="Chen W.-M."/>
        </authorList>
    </citation>
    <scope>NUCLEOTIDE SEQUENCE [LARGE SCALE GENOMIC DNA]</scope>
    <source>
        <strain evidence="4 5">KMS-5</strain>
    </source>
</reference>
<dbReference type="PANTHER" id="PTHR43877">
    <property type="entry name" value="AMINOALKYLPHOSPHONATE N-ACETYLTRANSFERASE-RELATED-RELATED"/>
    <property type="match status" value="1"/>
</dbReference>
<evidence type="ECO:0000313" key="4">
    <source>
        <dbReference type="EMBL" id="NEY90887.1"/>
    </source>
</evidence>
<evidence type="ECO:0000259" key="3">
    <source>
        <dbReference type="PROSITE" id="PS51186"/>
    </source>
</evidence>
<comment type="caution">
    <text evidence="4">The sequence shown here is derived from an EMBL/GenBank/DDBJ whole genome shotgun (WGS) entry which is preliminary data.</text>
</comment>
<sequence>MRLTISQGLPDHLIPAAAALYWQAFGGKLGRVMGPDARALRFLERVIRADQALVALDERGRLLGLAGFKTPEGSFAGGAPADLRAIYGLAGTAWRMPLLSLLSREVDNDRFLLDGICVAPAARSKGVGRALLSAIEDEARARGYDHVRLDVVDSNWRARALYERLGYRAVKTDSIGLLRHVFGFDAAVTMVKPV</sequence>
<keyword evidence="2" id="KW-0012">Acyltransferase</keyword>
<dbReference type="EMBL" id="JAAIVJ010000006">
    <property type="protein sequence ID" value="NEY90887.1"/>
    <property type="molecule type" value="Genomic_DNA"/>
</dbReference>
<dbReference type="SUPFAM" id="SSF55729">
    <property type="entry name" value="Acyl-CoA N-acyltransferases (Nat)"/>
    <property type="match status" value="1"/>
</dbReference>
<proteinExistence type="predicted"/>
<dbReference type="Gene3D" id="3.40.630.30">
    <property type="match status" value="1"/>
</dbReference>
<keyword evidence="5" id="KW-1185">Reference proteome</keyword>
<dbReference type="Pfam" id="PF00583">
    <property type="entry name" value="Acetyltransf_1"/>
    <property type="match status" value="1"/>
</dbReference>
<dbReference type="RefSeq" id="WP_164625779.1">
    <property type="nucleotide sequence ID" value="NZ_JAAIVJ010000006.1"/>
</dbReference>
<organism evidence="4 5">
    <name type="scientific">Tabrizicola oligotrophica</name>
    <dbReference type="NCBI Taxonomy" id="2710650"/>
    <lineage>
        <taxon>Bacteria</taxon>
        <taxon>Pseudomonadati</taxon>
        <taxon>Pseudomonadota</taxon>
        <taxon>Alphaproteobacteria</taxon>
        <taxon>Rhodobacterales</taxon>
        <taxon>Paracoccaceae</taxon>
        <taxon>Tabrizicola</taxon>
    </lineage>
</organism>
<evidence type="ECO:0000256" key="2">
    <source>
        <dbReference type="ARBA" id="ARBA00023315"/>
    </source>
</evidence>
<dbReference type="InterPro" id="IPR016181">
    <property type="entry name" value="Acyl_CoA_acyltransferase"/>
</dbReference>